<accession>A0A1Y4LRX1</accession>
<feature type="chain" id="PRO_5010985323" description="Copper amine oxidase-like N-terminal domain-containing protein" evidence="1">
    <location>
        <begin position="28"/>
        <end position="395"/>
    </location>
</feature>
<dbReference type="AlphaFoldDB" id="A0A1Y4LRX1"/>
<organism evidence="3 4">
    <name type="scientific">Butyricicoccus pullicaecorum</name>
    <dbReference type="NCBI Taxonomy" id="501571"/>
    <lineage>
        <taxon>Bacteria</taxon>
        <taxon>Bacillati</taxon>
        <taxon>Bacillota</taxon>
        <taxon>Clostridia</taxon>
        <taxon>Eubacteriales</taxon>
        <taxon>Butyricicoccaceae</taxon>
        <taxon>Butyricicoccus</taxon>
    </lineage>
</organism>
<feature type="signal peptide" evidence="1">
    <location>
        <begin position="1"/>
        <end position="27"/>
    </location>
</feature>
<reference evidence="4" key="1">
    <citation type="submission" date="2017-04" db="EMBL/GenBank/DDBJ databases">
        <title>Function of individual gut microbiota members based on whole genome sequencing of pure cultures obtained from chicken caecum.</title>
        <authorList>
            <person name="Medvecky M."/>
            <person name="Cejkova D."/>
            <person name="Polansky O."/>
            <person name="Karasova D."/>
            <person name="Kubasova T."/>
            <person name="Cizek A."/>
            <person name="Rychlik I."/>
        </authorList>
    </citation>
    <scope>NUCLEOTIDE SEQUENCE [LARGE SCALE GENOMIC DNA]</scope>
    <source>
        <strain evidence="4">An179</strain>
    </source>
</reference>
<proteinExistence type="predicted"/>
<dbReference type="Proteomes" id="UP000195326">
    <property type="component" value="Unassembled WGS sequence"/>
</dbReference>
<gene>
    <name evidence="3" type="ORF">B5F15_04955</name>
</gene>
<dbReference type="SUPFAM" id="SSF55383">
    <property type="entry name" value="Copper amine oxidase, domain N"/>
    <property type="match status" value="1"/>
</dbReference>
<name>A0A1Y4LRX1_9FIRM</name>
<evidence type="ECO:0000256" key="1">
    <source>
        <dbReference type="SAM" id="SignalP"/>
    </source>
</evidence>
<feature type="domain" description="Copper amine oxidase-like N-terminal" evidence="2">
    <location>
        <begin position="273"/>
        <end position="393"/>
    </location>
</feature>
<dbReference type="Pfam" id="PF07833">
    <property type="entry name" value="Cu_amine_oxidN1"/>
    <property type="match status" value="1"/>
</dbReference>
<dbReference type="InterPro" id="IPR036582">
    <property type="entry name" value="Mao_N_sf"/>
</dbReference>
<dbReference type="InterPro" id="IPR012854">
    <property type="entry name" value="Cu_amine_oxidase-like_N"/>
</dbReference>
<keyword evidence="1" id="KW-0732">Signal</keyword>
<dbReference type="RefSeq" id="WP_087414577.1">
    <property type="nucleotide sequence ID" value="NZ_NFKL01000006.1"/>
</dbReference>
<evidence type="ECO:0000313" key="4">
    <source>
        <dbReference type="Proteomes" id="UP000195326"/>
    </source>
</evidence>
<dbReference type="EMBL" id="NFKL01000006">
    <property type="protein sequence ID" value="OUP59404.1"/>
    <property type="molecule type" value="Genomic_DNA"/>
</dbReference>
<sequence>MKRLHQRIISALLSTILLTGSLSTAYAAYEQYLPQITHIQCGEKVELGEQHISFSPDSGIYFYTVPFTADDFSYSFSYADCETWYPQNWEEKNELQCDSIMLFDSITEGIYPIITKVFSSGNDTDVLAQKETGYYVDIKVLPALSVNSDITFYKTGEVVFDDEPIWKGSFGTGYEIGKYYLIVADMPSIGGVGYVDDLGDALEFECTDIPSDRYTVPKENIILQYMKCTGVDEEKKTIYMEVTQAQDAAMQVTEKPAVNTITANPTSSPVLLDGKTVSLDAYEIANNNYFKIRDLASVLSGTESQFDVTWDAANQAIQLTTGVPYTPVGGELTKGNGQSQPAKVSNAKILLNGASLDLKAYEINGNTYFKLRDLGEALGFGVDWDSAQNTILIKT</sequence>
<evidence type="ECO:0000259" key="2">
    <source>
        <dbReference type="Pfam" id="PF07833"/>
    </source>
</evidence>
<evidence type="ECO:0000313" key="3">
    <source>
        <dbReference type="EMBL" id="OUP59404.1"/>
    </source>
</evidence>
<protein>
    <recommendedName>
        <fullName evidence="2">Copper amine oxidase-like N-terminal domain-containing protein</fullName>
    </recommendedName>
</protein>
<comment type="caution">
    <text evidence="3">The sequence shown here is derived from an EMBL/GenBank/DDBJ whole genome shotgun (WGS) entry which is preliminary data.</text>
</comment>